<name>A0ABV8XW42_9MICC</name>
<dbReference type="EMBL" id="JBHSEN010000001">
    <property type="protein sequence ID" value="MFC4428948.1"/>
    <property type="molecule type" value="Genomic_DNA"/>
</dbReference>
<keyword evidence="11" id="KW-1185">Reference proteome</keyword>
<evidence type="ECO:0000256" key="7">
    <source>
        <dbReference type="ARBA" id="ARBA00023235"/>
    </source>
</evidence>
<dbReference type="Proteomes" id="UP001595965">
    <property type="component" value="Unassembled WGS sequence"/>
</dbReference>
<proteinExistence type="predicted"/>
<evidence type="ECO:0000313" key="10">
    <source>
        <dbReference type="EMBL" id="MFC4428948.1"/>
    </source>
</evidence>
<evidence type="ECO:0000313" key="11">
    <source>
        <dbReference type="Proteomes" id="UP001595965"/>
    </source>
</evidence>
<evidence type="ECO:0000256" key="6">
    <source>
        <dbReference type="ARBA" id="ARBA00023136"/>
    </source>
</evidence>
<protein>
    <submittedName>
        <fullName evidence="10">Lycopene cyclase domain-containing protein</fullName>
    </submittedName>
</protein>
<feature type="transmembrane region" description="Helical" evidence="9">
    <location>
        <begin position="81"/>
        <end position="102"/>
    </location>
</feature>
<gene>
    <name evidence="10" type="ORF">ACFO0K_04550</name>
</gene>
<keyword evidence="7" id="KW-0413">Isomerase</keyword>
<organism evidence="10 11">
    <name type="scientific">Citricoccus alkalitolerans</name>
    <dbReference type="NCBI Taxonomy" id="246603"/>
    <lineage>
        <taxon>Bacteria</taxon>
        <taxon>Bacillati</taxon>
        <taxon>Actinomycetota</taxon>
        <taxon>Actinomycetes</taxon>
        <taxon>Micrococcales</taxon>
        <taxon>Micrococcaceae</taxon>
        <taxon>Citricoccus</taxon>
    </lineage>
</organism>
<comment type="pathway">
    <text evidence="2">Carotenoid biosynthesis.</text>
</comment>
<evidence type="ECO:0000256" key="2">
    <source>
        <dbReference type="ARBA" id="ARBA00004829"/>
    </source>
</evidence>
<evidence type="ECO:0000256" key="1">
    <source>
        <dbReference type="ARBA" id="ARBA00004141"/>
    </source>
</evidence>
<comment type="subcellular location">
    <subcellularLocation>
        <location evidence="1">Membrane</location>
        <topology evidence="1">Multi-pass membrane protein</topology>
    </subcellularLocation>
</comment>
<feature type="transmembrane region" description="Helical" evidence="9">
    <location>
        <begin position="34"/>
        <end position="60"/>
    </location>
</feature>
<dbReference type="NCBIfam" id="TIGR03462">
    <property type="entry name" value="CarR_dom_SF"/>
    <property type="match status" value="1"/>
</dbReference>
<comment type="caution">
    <text evidence="10">The sequence shown here is derived from an EMBL/GenBank/DDBJ whole genome shotgun (WGS) entry which is preliminary data.</text>
</comment>
<accession>A0ABV8XW42</accession>
<dbReference type="RefSeq" id="WP_344229200.1">
    <property type="nucleotide sequence ID" value="NZ_BAAALH010000002.1"/>
</dbReference>
<evidence type="ECO:0000256" key="5">
    <source>
        <dbReference type="ARBA" id="ARBA00022989"/>
    </source>
</evidence>
<evidence type="ECO:0000256" key="9">
    <source>
        <dbReference type="SAM" id="Phobius"/>
    </source>
</evidence>
<keyword evidence="3 9" id="KW-0812">Transmembrane</keyword>
<keyword evidence="6 9" id="KW-0472">Membrane</keyword>
<reference evidence="11" key="1">
    <citation type="journal article" date="2019" name="Int. J. Syst. Evol. Microbiol.">
        <title>The Global Catalogue of Microorganisms (GCM) 10K type strain sequencing project: providing services to taxonomists for standard genome sequencing and annotation.</title>
        <authorList>
            <consortium name="The Broad Institute Genomics Platform"/>
            <consortium name="The Broad Institute Genome Sequencing Center for Infectious Disease"/>
            <person name="Wu L."/>
            <person name="Ma J."/>
        </authorList>
    </citation>
    <scope>NUCLEOTIDE SEQUENCE [LARGE SCALE GENOMIC DNA]</scope>
    <source>
        <strain evidence="11">CGMCC 1.12125</strain>
    </source>
</reference>
<evidence type="ECO:0000256" key="4">
    <source>
        <dbReference type="ARBA" id="ARBA00022746"/>
    </source>
</evidence>
<dbReference type="InterPro" id="IPR017825">
    <property type="entry name" value="Lycopene_cyclase_dom"/>
</dbReference>
<keyword evidence="5 9" id="KW-1133">Transmembrane helix</keyword>
<keyword evidence="4" id="KW-0125">Carotenoid biosynthesis</keyword>
<evidence type="ECO:0000256" key="8">
    <source>
        <dbReference type="SAM" id="MobiDB-lite"/>
    </source>
</evidence>
<feature type="region of interest" description="Disordered" evidence="8">
    <location>
        <begin position="111"/>
        <end position="136"/>
    </location>
</feature>
<sequence length="136" mass="14414">MTAFLYLAALLVSTGCMALLDHRFRLVLWRAPRAGMITVALGIVFFLAWDLAAIASEHYAAGQSAGMTGIMLAPELPLEEIIFITFLCYLTLVLRGLFVLALGRTGHDGATPAAGSTVPDAGQRSPRPASGREVGP</sequence>
<evidence type="ECO:0000256" key="3">
    <source>
        <dbReference type="ARBA" id="ARBA00022692"/>
    </source>
</evidence>